<feature type="transmembrane region" description="Helical" evidence="6">
    <location>
        <begin position="108"/>
        <end position="125"/>
    </location>
</feature>
<dbReference type="InterPro" id="IPR050638">
    <property type="entry name" value="AA-Vitamin_Transporters"/>
</dbReference>
<feature type="transmembrane region" description="Helical" evidence="6">
    <location>
        <begin position="239"/>
        <end position="258"/>
    </location>
</feature>
<dbReference type="Pfam" id="PF00892">
    <property type="entry name" value="EamA"/>
    <property type="match status" value="2"/>
</dbReference>
<evidence type="ECO:0000256" key="5">
    <source>
        <dbReference type="ARBA" id="ARBA00023136"/>
    </source>
</evidence>
<dbReference type="EMBL" id="FNLO01000007">
    <property type="protein sequence ID" value="SDV49040.1"/>
    <property type="molecule type" value="Genomic_DNA"/>
</dbReference>
<evidence type="ECO:0000313" key="9">
    <source>
        <dbReference type="Proteomes" id="UP000243719"/>
    </source>
</evidence>
<keyword evidence="9" id="KW-1185">Reference proteome</keyword>
<gene>
    <name evidence="8" type="ORF">SAMN05216551_10710</name>
</gene>
<feature type="domain" description="EamA" evidence="7">
    <location>
        <begin position="9"/>
        <end position="124"/>
    </location>
</feature>
<dbReference type="GO" id="GO:0016020">
    <property type="term" value="C:membrane"/>
    <property type="evidence" value="ECO:0007669"/>
    <property type="project" value="UniProtKB-SubCell"/>
</dbReference>
<proteinExistence type="inferred from homology"/>
<evidence type="ECO:0000313" key="8">
    <source>
        <dbReference type="EMBL" id="SDV49040.1"/>
    </source>
</evidence>
<sequence>MLLVGSNVGLGKSILMVAPLSVLMLLRFAVAVAALSPCYRPARLGRLRRAEWWNLFLQAFFGTFLFTLLMLGGTARTSALAAGVICSAIPAVVALLSWLWLGERPDRRALLAIGLTIGGVVLINLARQPVADGNASASAQPHALLGNLMVLGAVVCESIYVVLSRRLAQTVEPLTVCAVAHLFGFVLALPVCIAGALRFDWHALTLSTWTMIVWYALSASVFSFWLWMRGISHVPGARAGAFTAMLPVAASVYGIAFLGEKPGIAHGLAFVAVLAGVLVASLAPRQRTAG</sequence>
<dbReference type="PANTHER" id="PTHR32322:SF2">
    <property type="entry name" value="EAMA DOMAIN-CONTAINING PROTEIN"/>
    <property type="match status" value="1"/>
</dbReference>
<organism evidence="8 9">
    <name type="scientific">Chitinasiproducens palmae</name>
    <dbReference type="NCBI Taxonomy" id="1770053"/>
    <lineage>
        <taxon>Bacteria</taxon>
        <taxon>Pseudomonadati</taxon>
        <taxon>Pseudomonadota</taxon>
        <taxon>Betaproteobacteria</taxon>
        <taxon>Burkholderiales</taxon>
        <taxon>Burkholderiaceae</taxon>
        <taxon>Chitinasiproducens</taxon>
    </lineage>
</organism>
<feature type="transmembrane region" description="Helical" evidence="6">
    <location>
        <begin position="264"/>
        <end position="283"/>
    </location>
</feature>
<keyword evidence="4 6" id="KW-1133">Transmembrane helix</keyword>
<feature type="transmembrane region" description="Helical" evidence="6">
    <location>
        <begin position="79"/>
        <end position="101"/>
    </location>
</feature>
<feature type="transmembrane region" description="Helical" evidence="6">
    <location>
        <begin position="20"/>
        <end position="40"/>
    </location>
</feature>
<keyword evidence="3 6" id="KW-0812">Transmembrane</keyword>
<dbReference type="STRING" id="1770053.SAMN05216551_10710"/>
<comment type="similarity">
    <text evidence="2">Belongs to the EamA transporter family.</text>
</comment>
<dbReference type="InterPro" id="IPR037185">
    <property type="entry name" value="EmrE-like"/>
</dbReference>
<feature type="domain" description="EamA" evidence="7">
    <location>
        <begin position="145"/>
        <end position="281"/>
    </location>
</feature>
<dbReference type="InterPro" id="IPR000620">
    <property type="entry name" value="EamA_dom"/>
</dbReference>
<name>A0A1H2PQG4_9BURK</name>
<dbReference type="Proteomes" id="UP000243719">
    <property type="component" value="Unassembled WGS sequence"/>
</dbReference>
<evidence type="ECO:0000256" key="2">
    <source>
        <dbReference type="ARBA" id="ARBA00007362"/>
    </source>
</evidence>
<evidence type="ECO:0000256" key="6">
    <source>
        <dbReference type="SAM" id="Phobius"/>
    </source>
</evidence>
<evidence type="ECO:0000259" key="7">
    <source>
        <dbReference type="Pfam" id="PF00892"/>
    </source>
</evidence>
<reference evidence="9" key="1">
    <citation type="submission" date="2016-09" db="EMBL/GenBank/DDBJ databases">
        <authorList>
            <person name="Varghese N."/>
            <person name="Submissions S."/>
        </authorList>
    </citation>
    <scope>NUCLEOTIDE SEQUENCE [LARGE SCALE GENOMIC DNA]</scope>
    <source>
        <strain evidence="9">JS23</strain>
    </source>
</reference>
<dbReference type="AlphaFoldDB" id="A0A1H2PQG4"/>
<protein>
    <submittedName>
        <fullName evidence="8">Threonine/homoserine efflux transporter RhtA</fullName>
    </submittedName>
</protein>
<dbReference type="Gene3D" id="1.10.3730.20">
    <property type="match status" value="1"/>
</dbReference>
<dbReference type="SUPFAM" id="SSF103481">
    <property type="entry name" value="Multidrug resistance efflux transporter EmrE"/>
    <property type="match status" value="2"/>
</dbReference>
<feature type="transmembrane region" description="Helical" evidence="6">
    <location>
        <begin position="145"/>
        <end position="163"/>
    </location>
</feature>
<evidence type="ECO:0000256" key="1">
    <source>
        <dbReference type="ARBA" id="ARBA00004141"/>
    </source>
</evidence>
<keyword evidence="5 6" id="KW-0472">Membrane</keyword>
<evidence type="ECO:0000256" key="3">
    <source>
        <dbReference type="ARBA" id="ARBA00022692"/>
    </source>
</evidence>
<evidence type="ECO:0000256" key="4">
    <source>
        <dbReference type="ARBA" id="ARBA00022989"/>
    </source>
</evidence>
<feature type="transmembrane region" description="Helical" evidence="6">
    <location>
        <begin position="52"/>
        <end position="73"/>
    </location>
</feature>
<comment type="subcellular location">
    <subcellularLocation>
        <location evidence="1">Membrane</location>
        <topology evidence="1">Multi-pass membrane protein</topology>
    </subcellularLocation>
</comment>
<feature type="transmembrane region" description="Helical" evidence="6">
    <location>
        <begin position="209"/>
        <end position="227"/>
    </location>
</feature>
<feature type="transmembrane region" description="Helical" evidence="6">
    <location>
        <begin position="175"/>
        <end position="197"/>
    </location>
</feature>
<dbReference type="PANTHER" id="PTHR32322">
    <property type="entry name" value="INNER MEMBRANE TRANSPORTER"/>
    <property type="match status" value="1"/>
</dbReference>
<accession>A0A1H2PQG4</accession>